<dbReference type="AlphaFoldDB" id="X1R5I5"/>
<dbReference type="EMBL" id="BARW01013086">
    <property type="protein sequence ID" value="GAI75977.1"/>
    <property type="molecule type" value="Genomic_DNA"/>
</dbReference>
<gene>
    <name evidence="1" type="ORF">S12H4_24227</name>
</gene>
<evidence type="ECO:0000313" key="1">
    <source>
        <dbReference type="EMBL" id="GAI75977.1"/>
    </source>
</evidence>
<organism evidence="1">
    <name type="scientific">marine sediment metagenome</name>
    <dbReference type="NCBI Taxonomy" id="412755"/>
    <lineage>
        <taxon>unclassified sequences</taxon>
        <taxon>metagenomes</taxon>
        <taxon>ecological metagenomes</taxon>
    </lineage>
</organism>
<name>X1R5I5_9ZZZZ</name>
<accession>X1R5I5</accession>
<feature type="non-terminal residue" evidence="1">
    <location>
        <position position="110"/>
    </location>
</feature>
<reference evidence="1" key="1">
    <citation type="journal article" date="2014" name="Front. Microbiol.">
        <title>High frequency of phylogenetically diverse reductive dehalogenase-homologous genes in deep subseafloor sedimentary metagenomes.</title>
        <authorList>
            <person name="Kawai M."/>
            <person name="Futagami T."/>
            <person name="Toyoda A."/>
            <person name="Takaki Y."/>
            <person name="Nishi S."/>
            <person name="Hori S."/>
            <person name="Arai W."/>
            <person name="Tsubouchi T."/>
            <person name="Morono Y."/>
            <person name="Uchiyama I."/>
            <person name="Ito T."/>
            <person name="Fujiyama A."/>
            <person name="Inagaki F."/>
            <person name="Takami H."/>
        </authorList>
    </citation>
    <scope>NUCLEOTIDE SEQUENCE</scope>
    <source>
        <strain evidence="1">Expedition CK06-06</strain>
    </source>
</reference>
<comment type="caution">
    <text evidence="1">The sequence shown here is derived from an EMBL/GenBank/DDBJ whole genome shotgun (WGS) entry which is preliminary data.</text>
</comment>
<protein>
    <submittedName>
        <fullName evidence="1">Uncharacterized protein</fullName>
    </submittedName>
</protein>
<sequence>MQILTVTAAAADPHVADNVWEDIADMEIEITFTAQATLLCHFTCELYGVSVNWEHWNLRFDLDGVSQSETYSKQRNNDPAPDLALSWGPGGPGHVKVIFDVGGGKDAEPG</sequence>
<proteinExistence type="predicted"/>